<dbReference type="InterPro" id="IPR007221">
    <property type="entry name" value="MreC"/>
</dbReference>
<evidence type="ECO:0000256" key="4">
    <source>
        <dbReference type="ARBA" id="ARBA00032089"/>
    </source>
</evidence>
<evidence type="ECO:0000256" key="3">
    <source>
        <dbReference type="ARBA" id="ARBA00022960"/>
    </source>
</evidence>
<name>A0ABS2GLP5_9FIRM</name>
<organism evidence="8 9">
    <name type="scientific">Hydrogenoanaerobacterium saccharovorans</name>
    <dbReference type="NCBI Taxonomy" id="474960"/>
    <lineage>
        <taxon>Bacteria</taxon>
        <taxon>Bacillati</taxon>
        <taxon>Bacillota</taxon>
        <taxon>Clostridia</taxon>
        <taxon>Eubacteriales</taxon>
        <taxon>Oscillospiraceae</taxon>
        <taxon>Hydrogenoanaerobacterium</taxon>
    </lineage>
</organism>
<evidence type="ECO:0000259" key="7">
    <source>
        <dbReference type="Pfam" id="PF04085"/>
    </source>
</evidence>
<evidence type="ECO:0000256" key="1">
    <source>
        <dbReference type="ARBA" id="ARBA00009369"/>
    </source>
</evidence>
<proteinExistence type="inferred from homology"/>
<dbReference type="PANTHER" id="PTHR34138">
    <property type="entry name" value="CELL SHAPE-DETERMINING PROTEIN MREC"/>
    <property type="match status" value="1"/>
</dbReference>
<dbReference type="InterPro" id="IPR042175">
    <property type="entry name" value="Cell/Rod_MreC_2"/>
</dbReference>
<comment type="similarity">
    <text evidence="1 5">Belongs to the MreC family.</text>
</comment>
<keyword evidence="3 5" id="KW-0133">Cell shape</keyword>
<dbReference type="InterPro" id="IPR055342">
    <property type="entry name" value="MreC_beta-barrel_core"/>
</dbReference>
<keyword evidence="9" id="KW-1185">Reference proteome</keyword>
<feature type="domain" description="Rod shape-determining protein MreC beta-barrel core" evidence="7">
    <location>
        <begin position="123"/>
        <end position="272"/>
    </location>
</feature>
<evidence type="ECO:0000313" key="8">
    <source>
        <dbReference type="EMBL" id="MBM6922469.1"/>
    </source>
</evidence>
<evidence type="ECO:0000313" key="9">
    <source>
        <dbReference type="Proteomes" id="UP000724149"/>
    </source>
</evidence>
<dbReference type="NCBIfam" id="TIGR00219">
    <property type="entry name" value="mreC"/>
    <property type="match status" value="1"/>
</dbReference>
<dbReference type="EMBL" id="JACSNR010000001">
    <property type="protein sequence ID" value="MBM6922469.1"/>
    <property type="molecule type" value="Genomic_DNA"/>
</dbReference>
<dbReference type="Proteomes" id="UP000724149">
    <property type="component" value="Unassembled WGS sequence"/>
</dbReference>
<dbReference type="PIRSF" id="PIRSF038471">
    <property type="entry name" value="MreC"/>
    <property type="match status" value="1"/>
</dbReference>
<evidence type="ECO:0000256" key="2">
    <source>
        <dbReference type="ARBA" id="ARBA00013855"/>
    </source>
</evidence>
<dbReference type="InterPro" id="IPR042177">
    <property type="entry name" value="Cell/Rod_1"/>
</dbReference>
<comment type="caution">
    <text evidence="8">The sequence shown here is derived from an EMBL/GenBank/DDBJ whole genome shotgun (WGS) entry which is preliminary data.</text>
</comment>
<dbReference type="Gene3D" id="2.40.10.340">
    <property type="entry name" value="Rod shape-determining protein MreC, domain 1"/>
    <property type="match status" value="1"/>
</dbReference>
<keyword evidence="6" id="KW-0175">Coiled coil</keyword>
<accession>A0ABS2GLP5</accession>
<gene>
    <name evidence="8" type="primary">mreC</name>
    <name evidence="8" type="ORF">H9X81_02005</name>
</gene>
<protein>
    <recommendedName>
        <fullName evidence="2 5">Cell shape-determining protein MreC</fullName>
    </recommendedName>
    <alternativeName>
        <fullName evidence="4 5">Cell shape protein MreC</fullName>
    </alternativeName>
</protein>
<comment type="function">
    <text evidence="5">Involved in formation and maintenance of cell shape.</text>
</comment>
<dbReference type="Pfam" id="PF04085">
    <property type="entry name" value="MreC"/>
    <property type="match status" value="1"/>
</dbReference>
<reference evidence="8 9" key="1">
    <citation type="journal article" date="2021" name="Sci. Rep.">
        <title>The distribution of antibiotic resistance genes in chicken gut microbiota commensals.</title>
        <authorList>
            <person name="Juricova H."/>
            <person name="Matiasovicova J."/>
            <person name="Kubasova T."/>
            <person name="Cejkova D."/>
            <person name="Rychlik I."/>
        </authorList>
    </citation>
    <scope>NUCLEOTIDE SEQUENCE [LARGE SCALE GENOMIC DNA]</scope>
    <source>
        <strain evidence="8 9">An564</strain>
    </source>
</reference>
<dbReference type="Gene3D" id="2.40.10.350">
    <property type="entry name" value="Rod shape-determining protein MreC, domain 2"/>
    <property type="match status" value="1"/>
</dbReference>
<sequence>MKDFFQSTKFKILAAVFVVLCAFMLRATMSGGLTPLTSQLLSVVTTPLQSAASGVSESVGGLYRHLFQAGEIEEENAQLEEKVRTLTQQVADLERYRRENEQLREYLEIKEEHSDFSFASASVIGRDTAERFYSFTIDAGSEAGIEKFDPVITSDGLVGLVSEVGKNYAKVLTILDTTIEVGAYDIRTRDIGTTSGDITLARNGQLRLNMLPKDCTVSQGDLIYTTGYGGLYPKDLAIGEVTEIHTDSSGMSMYAVIDPLSDIETVKDVLVITSFEGQGEQVFE</sequence>
<evidence type="ECO:0000256" key="6">
    <source>
        <dbReference type="SAM" id="Coils"/>
    </source>
</evidence>
<dbReference type="RefSeq" id="WP_204719421.1">
    <property type="nucleotide sequence ID" value="NZ_JACSNR010000001.1"/>
</dbReference>
<dbReference type="PANTHER" id="PTHR34138:SF1">
    <property type="entry name" value="CELL SHAPE-DETERMINING PROTEIN MREC"/>
    <property type="match status" value="1"/>
</dbReference>
<evidence type="ECO:0000256" key="5">
    <source>
        <dbReference type="PIRNR" id="PIRNR038471"/>
    </source>
</evidence>
<feature type="coiled-coil region" evidence="6">
    <location>
        <begin position="69"/>
        <end position="113"/>
    </location>
</feature>